<dbReference type="InterPro" id="IPR025158">
    <property type="entry name" value="Mg_chelat-rel_C"/>
</dbReference>
<evidence type="ECO:0000313" key="3">
    <source>
        <dbReference type="EMBL" id="PFG19314.1"/>
    </source>
</evidence>
<dbReference type="PANTHER" id="PTHR32039:SF7">
    <property type="entry name" value="COMPETENCE PROTEIN COMM"/>
    <property type="match status" value="1"/>
</dbReference>
<dbReference type="GO" id="GO:0005524">
    <property type="term" value="F:ATP binding"/>
    <property type="evidence" value="ECO:0007669"/>
    <property type="project" value="InterPro"/>
</dbReference>
<gene>
    <name evidence="3" type="ORF">ATL40_0873</name>
</gene>
<dbReference type="InterPro" id="IPR020568">
    <property type="entry name" value="Ribosomal_Su5_D2-typ_SF"/>
</dbReference>
<reference evidence="3 4" key="1">
    <citation type="submission" date="2017-10" db="EMBL/GenBank/DDBJ databases">
        <title>Sequencing the genomes of 1000 actinobacteria strains.</title>
        <authorList>
            <person name="Klenk H.-P."/>
        </authorList>
    </citation>
    <scope>NUCLEOTIDE SEQUENCE [LARGE SCALE GENOMIC DNA]</scope>
    <source>
        <strain evidence="3 4">DSM 21801</strain>
    </source>
</reference>
<dbReference type="Gene3D" id="3.40.50.300">
    <property type="entry name" value="P-loop containing nucleotide triphosphate hydrolases"/>
    <property type="match status" value="1"/>
</dbReference>
<dbReference type="Pfam" id="PF13335">
    <property type="entry name" value="Mg_chelatase_C"/>
    <property type="match status" value="1"/>
</dbReference>
<dbReference type="PANTHER" id="PTHR32039">
    <property type="entry name" value="MAGNESIUM-CHELATASE SUBUNIT CHLI"/>
    <property type="match status" value="1"/>
</dbReference>
<evidence type="ECO:0000259" key="2">
    <source>
        <dbReference type="SMART" id="SM00382"/>
    </source>
</evidence>
<dbReference type="AlphaFoldDB" id="A0A2A9CY09"/>
<evidence type="ECO:0000313" key="4">
    <source>
        <dbReference type="Proteomes" id="UP000224915"/>
    </source>
</evidence>
<dbReference type="InterPro" id="IPR004482">
    <property type="entry name" value="Mg_chelat-rel"/>
</dbReference>
<dbReference type="SMART" id="SM00382">
    <property type="entry name" value="AAA"/>
    <property type="match status" value="1"/>
</dbReference>
<dbReference type="SUPFAM" id="SSF52540">
    <property type="entry name" value="P-loop containing nucleoside triphosphate hydrolases"/>
    <property type="match status" value="1"/>
</dbReference>
<sequence>MVYRTRAVNLRGMAGTVVEVEAHVALGLPAFSLVGRPDPALAEARERVRAAVQSCGLTFPPRRITVNLLPASEPKAGSGFDLAVAVCVLGAAGILATQTPEVVHLGELGLDGRVHPVRGILPMVLACVAAGFTRVVVPSADVAEARLVPGAQVTGVTHLAELAARYGADVRVGALDPVRRTVAAAPPRVEPDLADVAGQEFARYALEVAAAGGHHLYLVGPPGTGKTMLAARLPGILPDLTEAQAVEVTSVHSVAGTFEPSNGLLRRPPLEAPHHTASPAAIVGGGSGVPRPGAASRAHCGVLLLDEAPEFPARVLDTLRQPLESGRIRLDRAVGSADYPAGFQLVLAANPCPCGRGSGKAVDCVCSSLQRRRYAARLSGPLLDRVDIQVEVPRSTPGALGAAPGEASASVAERVASARRAMAARWRATPWQTNAAVPGAWLRSQHPLTHDAGREVRRAVELGHLSLRGADRVTRLAWTIADLSGAERPGPDDVATAMTLRMRGRHE</sequence>
<comment type="similarity">
    <text evidence="1">Belongs to the Mg-chelatase subunits D/I family. ComM subfamily.</text>
</comment>
<dbReference type="InterPro" id="IPR045006">
    <property type="entry name" value="CHLI-like"/>
</dbReference>
<dbReference type="SUPFAM" id="SSF54211">
    <property type="entry name" value="Ribosomal protein S5 domain 2-like"/>
    <property type="match status" value="1"/>
</dbReference>
<dbReference type="EMBL" id="PDJD01000001">
    <property type="protein sequence ID" value="PFG19314.1"/>
    <property type="molecule type" value="Genomic_DNA"/>
</dbReference>
<feature type="domain" description="AAA+ ATPase" evidence="2">
    <location>
        <begin position="212"/>
        <end position="396"/>
    </location>
</feature>
<dbReference type="CDD" id="cd00009">
    <property type="entry name" value="AAA"/>
    <property type="match status" value="1"/>
</dbReference>
<evidence type="ECO:0000256" key="1">
    <source>
        <dbReference type="ARBA" id="ARBA00006354"/>
    </source>
</evidence>
<dbReference type="Pfam" id="PF13541">
    <property type="entry name" value="ChlI"/>
    <property type="match status" value="1"/>
</dbReference>
<dbReference type="InterPro" id="IPR003593">
    <property type="entry name" value="AAA+_ATPase"/>
</dbReference>
<dbReference type="Proteomes" id="UP000224915">
    <property type="component" value="Unassembled WGS sequence"/>
</dbReference>
<proteinExistence type="inferred from homology"/>
<protein>
    <submittedName>
        <fullName evidence="3">Magnesium chelatase family protein</fullName>
    </submittedName>
</protein>
<dbReference type="InterPro" id="IPR027417">
    <property type="entry name" value="P-loop_NTPase"/>
</dbReference>
<dbReference type="NCBIfam" id="TIGR00368">
    <property type="entry name" value="YifB family Mg chelatase-like AAA ATPase"/>
    <property type="match status" value="1"/>
</dbReference>
<keyword evidence="4" id="KW-1185">Reference proteome</keyword>
<accession>A0A2A9CY09</accession>
<dbReference type="Gene3D" id="3.30.230.10">
    <property type="match status" value="1"/>
</dbReference>
<dbReference type="InterPro" id="IPR000523">
    <property type="entry name" value="Mg_chelatse_chII-like_cat_dom"/>
</dbReference>
<comment type="caution">
    <text evidence="3">The sequence shown here is derived from an EMBL/GenBank/DDBJ whole genome shotgun (WGS) entry which is preliminary data.</text>
</comment>
<organism evidence="3 4">
    <name type="scientific">Serinibacter salmoneus</name>
    <dbReference type="NCBI Taxonomy" id="556530"/>
    <lineage>
        <taxon>Bacteria</taxon>
        <taxon>Bacillati</taxon>
        <taxon>Actinomycetota</taxon>
        <taxon>Actinomycetes</taxon>
        <taxon>Micrococcales</taxon>
        <taxon>Beutenbergiaceae</taxon>
        <taxon>Serinibacter</taxon>
    </lineage>
</organism>
<dbReference type="InterPro" id="IPR014721">
    <property type="entry name" value="Ribsml_uS5_D2-typ_fold_subgr"/>
</dbReference>
<name>A0A2A9CY09_9MICO</name>
<dbReference type="RefSeq" id="WP_245866716.1">
    <property type="nucleotide sequence ID" value="NZ_PDJD01000001.1"/>
</dbReference>
<dbReference type="Pfam" id="PF01078">
    <property type="entry name" value="Mg_chelatase"/>
    <property type="match status" value="1"/>
</dbReference>